<dbReference type="FunFam" id="3.20.20.80:FF:000010">
    <property type="entry name" value="glucan endo-1,3-beta-glucosidase, basic"/>
    <property type="match status" value="1"/>
</dbReference>
<dbReference type="PANTHER" id="PTHR32227">
    <property type="entry name" value="GLUCAN ENDO-1,3-BETA-GLUCOSIDASE BG1-RELATED-RELATED"/>
    <property type="match status" value="1"/>
</dbReference>
<dbReference type="Pfam" id="PF00332">
    <property type="entry name" value="Glyco_hydro_17"/>
    <property type="match status" value="1"/>
</dbReference>
<dbReference type="GO" id="GO:0042973">
    <property type="term" value="F:glucan endo-1,3-beta-D-glucosidase activity"/>
    <property type="evidence" value="ECO:0007669"/>
    <property type="project" value="UniProtKB-ARBA"/>
</dbReference>
<dbReference type="Gene3D" id="3.20.20.80">
    <property type="entry name" value="Glycosidases"/>
    <property type="match status" value="1"/>
</dbReference>
<sequence length="337" mass="35126">MAGQGITSMLAAAALLVGIFASIPTAVQSIGVCYGTNGDGLPSAADVVQLYRSNGIAGMRIYSPDTTILQALRGSGIDLIVDETNLDSLISDAPGWVQANVQPYKDDVSFKYIAVGNEVEGGDTQKILPAMQSLSDALSAAGLGNIKVSTAVKMSVLATPSSPPSTGAFADPSVMGPIVRFLAGVGSPLLANIYPYFAYRDAAGTIDLNYALFQPSTTVVTDDGGLDYTNLFDAMADAMYSAMEKEGGSGVPIVVSESGWPSGGGGTGAETVDNARTYNQNLINHVGNGTPKRSGPLETYIFAMFNEDKKQGDETEKHFGLFNGPDQSPVYQISFST</sequence>
<dbReference type="PROSITE" id="PS00587">
    <property type="entry name" value="GLYCOSYL_HYDROL_F17"/>
    <property type="match status" value="1"/>
</dbReference>
<dbReference type="InterPro" id="IPR017853">
    <property type="entry name" value="GH"/>
</dbReference>
<keyword evidence="2 5" id="KW-0378">Hydrolase</keyword>
<evidence type="ECO:0000256" key="5">
    <source>
        <dbReference type="RuleBase" id="RU004336"/>
    </source>
</evidence>
<proteinExistence type="inferred from homology"/>
<evidence type="ECO:0000313" key="7">
    <source>
        <dbReference type="EMBL" id="PWZ07002.1"/>
    </source>
</evidence>
<dbReference type="InterPro" id="IPR044965">
    <property type="entry name" value="Glyco_hydro_17_plant"/>
</dbReference>
<accession>A0A3L6DEF7</accession>
<evidence type="ECO:0000256" key="1">
    <source>
        <dbReference type="ARBA" id="ARBA00008773"/>
    </source>
</evidence>
<dbReference type="InterPro" id="IPR000490">
    <property type="entry name" value="Glyco_hydro_17"/>
</dbReference>
<evidence type="ECO:0000256" key="6">
    <source>
        <dbReference type="SAM" id="SignalP"/>
    </source>
</evidence>
<evidence type="ECO:0000256" key="3">
    <source>
        <dbReference type="ARBA" id="ARBA00023295"/>
    </source>
</evidence>
<organism evidence="7 8">
    <name type="scientific">Zea mays</name>
    <name type="common">Maize</name>
    <dbReference type="NCBI Taxonomy" id="4577"/>
    <lineage>
        <taxon>Eukaryota</taxon>
        <taxon>Viridiplantae</taxon>
        <taxon>Streptophyta</taxon>
        <taxon>Embryophyta</taxon>
        <taxon>Tracheophyta</taxon>
        <taxon>Spermatophyta</taxon>
        <taxon>Magnoliopsida</taxon>
        <taxon>Liliopsida</taxon>
        <taxon>Poales</taxon>
        <taxon>Poaceae</taxon>
        <taxon>PACMAD clade</taxon>
        <taxon>Panicoideae</taxon>
        <taxon>Andropogonodae</taxon>
        <taxon>Andropogoneae</taxon>
        <taxon>Tripsacinae</taxon>
        <taxon>Zea</taxon>
    </lineage>
</organism>
<dbReference type="GO" id="GO:0005975">
    <property type="term" value="P:carbohydrate metabolic process"/>
    <property type="evidence" value="ECO:0007669"/>
    <property type="project" value="InterPro"/>
</dbReference>
<dbReference type="EMBL" id="NCVQ01000010">
    <property type="protein sequence ID" value="PWZ07002.1"/>
    <property type="molecule type" value="Genomic_DNA"/>
</dbReference>
<comment type="caution">
    <text evidence="7">The sequence shown here is derived from an EMBL/GenBank/DDBJ whole genome shotgun (WGS) entry which is preliminary data.</text>
</comment>
<protein>
    <submittedName>
        <fullName evidence="7">Glucan endo-1,3-beta-glucosidase GII</fullName>
    </submittedName>
</protein>
<dbReference type="ExpressionAtlas" id="A0A3L6DEF7">
    <property type="expression patterns" value="baseline and differential"/>
</dbReference>
<keyword evidence="3 5" id="KW-0326">Glycosidase</keyword>
<dbReference type="Proteomes" id="UP000251960">
    <property type="component" value="Chromosome 9"/>
</dbReference>
<evidence type="ECO:0000256" key="2">
    <source>
        <dbReference type="ARBA" id="ARBA00022801"/>
    </source>
</evidence>
<keyword evidence="6" id="KW-0732">Signal</keyword>
<evidence type="ECO:0000313" key="8">
    <source>
        <dbReference type="Proteomes" id="UP000251960"/>
    </source>
</evidence>
<gene>
    <name evidence="7" type="primary">E13B_1</name>
    <name evidence="7" type="ORF">Zm00014a_018844</name>
</gene>
<comment type="similarity">
    <text evidence="1 4">Belongs to the glycosyl hydrolase 17 family.</text>
</comment>
<dbReference type="AlphaFoldDB" id="A0A3L6DEF7"/>
<dbReference type="SUPFAM" id="SSF51445">
    <property type="entry name" value="(Trans)glycosidases"/>
    <property type="match status" value="1"/>
</dbReference>
<name>A0A3L6DEF7_MAIZE</name>
<reference evidence="7 8" key="1">
    <citation type="journal article" date="2018" name="Nat. Genet.">
        <title>Extensive intraspecific gene order and gene structural variations between Mo17 and other maize genomes.</title>
        <authorList>
            <person name="Sun S."/>
            <person name="Zhou Y."/>
            <person name="Chen J."/>
            <person name="Shi J."/>
            <person name="Zhao H."/>
            <person name="Zhao H."/>
            <person name="Song W."/>
            <person name="Zhang M."/>
            <person name="Cui Y."/>
            <person name="Dong X."/>
            <person name="Liu H."/>
            <person name="Ma X."/>
            <person name="Jiao Y."/>
            <person name="Wang B."/>
            <person name="Wei X."/>
            <person name="Stein J.C."/>
            <person name="Glaubitz J.C."/>
            <person name="Lu F."/>
            <person name="Yu G."/>
            <person name="Liang C."/>
            <person name="Fengler K."/>
            <person name="Li B."/>
            <person name="Rafalski A."/>
            <person name="Schnable P.S."/>
            <person name="Ware D.H."/>
            <person name="Buckler E.S."/>
            <person name="Lai J."/>
        </authorList>
    </citation>
    <scope>NUCLEOTIDE SEQUENCE [LARGE SCALE GENOMIC DNA]</scope>
    <source>
        <strain evidence="8">cv. Missouri 17</strain>
        <tissue evidence="7">Seedling</tissue>
    </source>
</reference>
<feature type="signal peptide" evidence="6">
    <location>
        <begin position="1"/>
        <end position="29"/>
    </location>
</feature>
<evidence type="ECO:0000256" key="4">
    <source>
        <dbReference type="RuleBase" id="RU004335"/>
    </source>
</evidence>
<feature type="chain" id="PRO_5018094056" evidence="6">
    <location>
        <begin position="30"/>
        <end position="337"/>
    </location>
</feature>